<evidence type="ECO:0000313" key="6">
    <source>
        <dbReference type="Proteomes" id="UP000722485"/>
    </source>
</evidence>
<dbReference type="AlphaFoldDB" id="A0A9P5H9Z0"/>
<evidence type="ECO:0000256" key="3">
    <source>
        <dbReference type="ARBA" id="ARBA00023163"/>
    </source>
</evidence>
<evidence type="ECO:0000256" key="1">
    <source>
        <dbReference type="ARBA" id="ARBA00023015"/>
    </source>
</evidence>
<evidence type="ECO:0000313" key="5">
    <source>
        <dbReference type="EMBL" id="KAF7553141.1"/>
    </source>
</evidence>
<comment type="caution">
    <text evidence="5">The sequence shown here is derived from an EMBL/GenBank/DDBJ whole genome shotgun (WGS) entry which is preliminary data.</text>
</comment>
<dbReference type="GO" id="GO:0003677">
    <property type="term" value="F:DNA binding"/>
    <property type="evidence" value="ECO:0007669"/>
    <property type="project" value="UniProtKB-KW"/>
</dbReference>
<keyword evidence="6" id="KW-1185">Reference proteome</keyword>
<dbReference type="InterPro" id="IPR021858">
    <property type="entry name" value="Fun_TF"/>
</dbReference>
<evidence type="ECO:0000256" key="2">
    <source>
        <dbReference type="ARBA" id="ARBA00023125"/>
    </source>
</evidence>
<dbReference type="EMBL" id="JAANBB010000050">
    <property type="protein sequence ID" value="KAF7553141.1"/>
    <property type="molecule type" value="Genomic_DNA"/>
</dbReference>
<dbReference type="PANTHER" id="PTHR31069">
    <property type="entry name" value="OLEATE-ACTIVATED TRANSCRIPTION FACTOR 1-RELATED"/>
    <property type="match status" value="1"/>
</dbReference>
<keyword evidence="1" id="KW-0805">Transcription regulation</keyword>
<keyword evidence="2" id="KW-0238">DNA-binding</keyword>
<dbReference type="Proteomes" id="UP000722485">
    <property type="component" value="Unassembled WGS sequence"/>
</dbReference>
<accession>A0A9P5H9Z0</accession>
<evidence type="ECO:0000256" key="4">
    <source>
        <dbReference type="ARBA" id="ARBA00023242"/>
    </source>
</evidence>
<dbReference type="Pfam" id="PF11951">
    <property type="entry name" value="Fungal_trans_2"/>
    <property type="match status" value="1"/>
</dbReference>
<gene>
    <name evidence="5" type="ORF">G7Z17_g3850</name>
</gene>
<protein>
    <submittedName>
        <fullName evidence="5">Uncharacterized protein</fullName>
    </submittedName>
</protein>
<keyword evidence="4" id="KW-0539">Nucleus</keyword>
<dbReference type="InterPro" id="IPR050675">
    <property type="entry name" value="OAF3"/>
</dbReference>
<name>A0A9P5H9Z0_9HYPO</name>
<reference evidence="5" key="1">
    <citation type="submission" date="2020-03" db="EMBL/GenBank/DDBJ databases">
        <title>Draft Genome Sequence of Cylindrodendrum hubeiense.</title>
        <authorList>
            <person name="Buettner E."/>
            <person name="Kellner H."/>
        </authorList>
    </citation>
    <scope>NUCLEOTIDE SEQUENCE</scope>
    <source>
        <strain evidence="5">IHI 201604</strain>
    </source>
</reference>
<sequence length="622" mass="70669">MMAATVAVYSSQPERAAMSNQIQQVVGWSEIDQVLSNLDSDYARQTCELPLRGPFSVFRAHDGATSKASDHSLSLPLARLDPIPADVQHVPIPEITDLPSPSSWDEPGLDVSDLPSFEEMLAAVDNDQDPALDLSSYTMILRSPSVDAIQAAPSPLDSHINYGPDQRLDTSVCTHANFLLQHYKSQMGKLFSPLRVRKSPWSILHFPRALSALSELTIFNKTKHAPMSLLYSILAVSAFNWDNIYREQPNSTTYWRNVGEGFWRGAKKELEWTCETELTGEKSSKYKDILMAILTMVTITVVTGQQQEARSFLLNAELFVSLRGVPKVYKSKKVKLLHAIYLFLRVIEESTYMYPSEKQPLASSSRPLDKMMFPSLRTHSLCLGRDLDESCDMDFEFGLFGELGGNSAPTNPAFFKEIYGFPQELLSFISRSTFLANEITMHRNKDPAFSMTADLENRCSDLENELCTWNDQEDSIDDEVENPVAALTSRAIMHHLISAFHYAVIIFFYRRVRQLHPFLLQPYVEKTITNLEGFEQEQRNFSQVNCGIVWPGFIAGAEALDPDLQARFDRRLRGCAKFSGMWNFDFAADFLQDLWRLRREKSNFNITWMDLVKDRQLALVLT</sequence>
<proteinExistence type="predicted"/>
<keyword evidence="3" id="KW-0804">Transcription</keyword>
<organism evidence="5 6">
    <name type="scientific">Cylindrodendrum hubeiense</name>
    <dbReference type="NCBI Taxonomy" id="595255"/>
    <lineage>
        <taxon>Eukaryota</taxon>
        <taxon>Fungi</taxon>
        <taxon>Dikarya</taxon>
        <taxon>Ascomycota</taxon>
        <taxon>Pezizomycotina</taxon>
        <taxon>Sordariomycetes</taxon>
        <taxon>Hypocreomycetidae</taxon>
        <taxon>Hypocreales</taxon>
        <taxon>Nectriaceae</taxon>
        <taxon>Cylindrodendrum</taxon>
    </lineage>
</organism>
<dbReference type="PANTHER" id="PTHR31069:SF32">
    <property type="entry name" value="ARGININE METABOLISM REGULATION PROTEIN II"/>
    <property type="match status" value="1"/>
</dbReference>
<dbReference type="OrthoDB" id="5089701at2759"/>